<dbReference type="EMBL" id="MLJW01000487">
    <property type="protein sequence ID" value="OIQ86312.1"/>
    <property type="molecule type" value="Genomic_DNA"/>
</dbReference>
<dbReference type="PANTHER" id="PTHR24173">
    <property type="entry name" value="ANKYRIN REPEAT CONTAINING"/>
    <property type="match status" value="1"/>
</dbReference>
<comment type="caution">
    <text evidence="3">The sequence shown here is derived from an EMBL/GenBank/DDBJ whole genome shotgun (WGS) entry which is preliminary data.</text>
</comment>
<reference evidence="3" key="1">
    <citation type="submission" date="2016-10" db="EMBL/GenBank/DDBJ databases">
        <title>Sequence of Gallionella enrichment culture.</title>
        <authorList>
            <person name="Poehlein A."/>
            <person name="Muehling M."/>
            <person name="Daniel R."/>
        </authorList>
    </citation>
    <scope>NUCLEOTIDE SEQUENCE</scope>
</reference>
<dbReference type="Gene3D" id="1.25.40.20">
    <property type="entry name" value="Ankyrin repeat-containing domain"/>
    <property type="match status" value="2"/>
</dbReference>
<dbReference type="PROSITE" id="PS50088">
    <property type="entry name" value="ANK_REPEAT"/>
    <property type="match status" value="2"/>
</dbReference>
<evidence type="ECO:0000256" key="2">
    <source>
        <dbReference type="ARBA" id="ARBA00023043"/>
    </source>
</evidence>
<dbReference type="InterPro" id="IPR036770">
    <property type="entry name" value="Ankyrin_rpt-contain_sf"/>
</dbReference>
<dbReference type="SMART" id="SM00248">
    <property type="entry name" value="ANK"/>
    <property type="match status" value="2"/>
</dbReference>
<dbReference type="PANTHER" id="PTHR24173:SF74">
    <property type="entry name" value="ANKYRIN REPEAT DOMAIN-CONTAINING PROTEIN 16"/>
    <property type="match status" value="1"/>
</dbReference>
<dbReference type="AlphaFoldDB" id="A0A1J5QS95"/>
<dbReference type="PROSITE" id="PS50297">
    <property type="entry name" value="ANK_REP_REGION"/>
    <property type="match status" value="2"/>
</dbReference>
<keyword evidence="1" id="KW-0677">Repeat</keyword>
<dbReference type="SUPFAM" id="SSF48403">
    <property type="entry name" value="Ankyrin repeat"/>
    <property type="match status" value="1"/>
</dbReference>
<sequence>MAHGANLHLRNSDGNNALWLACVSGNAALVQRLIDDGIDLDNRNLTGATALMYTASSGKPEMMKLLLENGVDPLIRTHDDYLAVDLAATAECLQLLRHTAT</sequence>
<evidence type="ECO:0000313" key="3">
    <source>
        <dbReference type="EMBL" id="OIQ86312.1"/>
    </source>
</evidence>
<name>A0A1J5QS95_9ZZZZ</name>
<proteinExistence type="predicted"/>
<dbReference type="InterPro" id="IPR002110">
    <property type="entry name" value="Ankyrin_rpt"/>
</dbReference>
<keyword evidence="2" id="KW-0040">ANK repeat</keyword>
<protein>
    <submittedName>
        <fullName evidence="3">Ankyrin repeat protein</fullName>
    </submittedName>
</protein>
<dbReference type="Pfam" id="PF12796">
    <property type="entry name" value="Ank_2"/>
    <property type="match status" value="1"/>
</dbReference>
<accession>A0A1J5QS95</accession>
<evidence type="ECO:0000256" key="1">
    <source>
        <dbReference type="ARBA" id="ARBA00022737"/>
    </source>
</evidence>
<organism evidence="3">
    <name type="scientific">mine drainage metagenome</name>
    <dbReference type="NCBI Taxonomy" id="410659"/>
    <lineage>
        <taxon>unclassified sequences</taxon>
        <taxon>metagenomes</taxon>
        <taxon>ecological metagenomes</taxon>
    </lineage>
</organism>
<gene>
    <name evidence="3" type="ORF">GALL_318160</name>
</gene>